<dbReference type="EMBL" id="CP015118">
    <property type="protein sequence ID" value="ARN23277.1"/>
    <property type="molecule type" value="Genomic_DNA"/>
</dbReference>
<evidence type="ECO:0000313" key="2">
    <source>
        <dbReference type="Proteomes" id="UP000193427"/>
    </source>
</evidence>
<dbReference type="AlphaFoldDB" id="A0A1W6LGF4"/>
<dbReference type="STRING" id="946333.A4W93_27100"/>
<reference evidence="1 2" key="1">
    <citation type="submission" date="2016-04" db="EMBL/GenBank/DDBJ databases">
        <title>Complete genome sequence of natural rubber-degrading, novel Gram-negative bacterium, Rhizobacter gummiphilus strain NS21.</title>
        <authorList>
            <person name="Tabata M."/>
            <person name="Kasai D."/>
            <person name="Fukuda M."/>
        </authorList>
    </citation>
    <scope>NUCLEOTIDE SEQUENCE [LARGE SCALE GENOMIC DNA]</scope>
    <source>
        <strain evidence="1 2">NS21</strain>
    </source>
</reference>
<dbReference type="KEGG" id="rgu:A4W93_27100"/>
<dbReference type="OrthoDB" id="15218at2"/>
<protein>
    <submittedName>
        <fullName evidence="1">Uncharacterized protein</fullName>
    </submittedName>
</protein>
<dbReference type="RefSeq" id="WP_085753595.1">
    <property type="nucleotide sequence ID" value="NZ_BSPR01000017.1"/>
</dbReference>
<keyword evidence="2" id="KW-1185">Reference proteome</keyword>
<dbReference type="Proteomes" id="UP000193427">
    <property type="component" value="Chromosome"/>
</dbReference>
<proteinExistence type="predicted"/>
<evidence type="ECO:0000313" key="1">
    <source>
        <dbReference type="EMBL" id="ARN23277.1"/>
    </source>
</evidence>
<gene>
    <name evidence="1" type="ORF">A4W93_27100</name>
</gene>
<sequence length="273" mass="29952">MADTSLHLPRAVIGDDEREAFATLSRVHGPGELRATVLALLLTPGSQRERRAWQDETRGLSTAKALRETTKHLSRASRLPWLERLLQRLAGGPLGDRQSLVEAARRVMAADGQIRPIDRLHWLALRQVLGEVMPRTSAPAAHNDMADLSLHTLREVGRVTAFLSRLVPAGDPATGQGWYLAVMSPWISAHELPPCVPPDADGFVNALAEVQAVPWMLRPAIVRAWIDQALALSPSRRLDPDAADALRLTGSLLDCPMPPELARHFVEPPDEPI</sequence>
<organism evidence="1 2">
    <name type="scientific">Piscinibacter gummiphilus</name>
    <dbReference type="NCBI Taxonomy" id="946333"/>
    <lineage>
        <taxon>Bacteria</taxon>
        <taxon>Pseudomonadati</taxon>
        <taxon>Pseudomonadota</taxon>
        <taxon>Betaproteobacteria</taxon>
        <taxon>Burkholderiales</taxon>
        <taxon>Sphaerotilaceae</taxon>
        <taxon>Piscinibacter</taxon>
    </lineage>
</organism>
<name>A0A1W6LGF4_9BURK</name>
<accession>A0A1W6LGF4</accession>